<comment type="caution">
    <text evidence="5">The sequence shown here is derived from an EMBL/GenBank/DDBJ whole genome shotgun (WGS) entry which is preliminary data.</text>
</comment>
<dbReference type="NCBIfam" id="NF033788">
    <property type="entry name" value="HTH_metalloreg"/>
    <property type="match status" value="1"/>
</dbReference>
<evidence type="ECO:0000256" key="2">
    <source>
        <dbReference type="ARBA" id="ARBA00023125"/>
    </source>
</evidence>
<evidence type="ECO:0000259" key="4">
    <source>
        <dbReference type="PROSITE" id="PS50987"/>
    </source>
</evidence>
<dbReference type="PROSITE" id="PS50987">
    <property type="entry name" value="HTH_ARSR_2"/>
    <property type="match status" value="1"/>
</dbReference>
<organism evidence="5 6">
    <name type="scientific">Endobacterium cereale</name>
    <dbReference type="NCBI Taxonomy" id="2663029"/>
    <lineage>
        <taxon>Bacteria</taxon>
        <taxon>Pseudomonadati</taxon>
        <taxon>Pseudomonadota</taxon>
        <taxon>Alphaproteobacteria</taxon>
        <taxon>Hyphomicrobiales</taxon>
        <taxon>Rhizobiaceae</taxon>
        <taxon>Endobacterium</taxon>
    </lineage>
</organism>
<dbReference type="SMART" id="SM00418">
    <property type="entry name" value="HTH_ARSR"/>
    <property type="match status" value="1"/>
</dbReference>
<dbReference type="Pfam" id="PF01022">
    <property type="entry name" value="HTH_5"/>
    <property type="match status" value="1"/>
</dbReference>
<name>A0A6A8A530_9HYPH</name>
<keyword evidence="6" id="KW-1185">Reference proteome</keyword>
<keyword evidence="1" id="KW-0805">Transcription regulation</keyword>
<dbReference type="Gene3D" id="1.10.10.10">
    <property type="entry name" value="Winged helix-like DNA-binding domain superfamily/Winged helix DNA-binding domain"/>
    <property type="match status" value="1"/>
</dbReference>
<accession>A0A6A8A530</accession>
<dbReference type="EMBL" id="WIXI01000037">
    <property type="protein sequence ID" value="MQY45734.1"/>
    <property type="molecule type" value="Genomic_DNA"/>
</dbReference>
<evidence type="ECO:0000313" key="5">
    <source>
        <dbReference type="EMBL" id="MQY45734.1"/>
    </source>
</evidence>
<keyword evidence="2" id="KW-0238">DNA-binding</keyword>
<reference evidence="5 6" key="1">
    <citation type="submission" date="2019-11" db="EMBL/GenBank/DDBJ databases">
        <title>Genome analysis of Rhizobacterium cereale a novel genus and species isolated from maize roots in North Spain.</title>
        <authorList>
            <person name="Menendez E."/>
            <person name="Flores-Felix J.D."/>
            <person name="Ramirez-Bahena M.-H."/>
            <person name="Igual J.M."/>
            <person name="Garcia-Fraile P."/>
            <person name="Peix A."/>
            <person name="Velazquez E."/>
        </authorList>
    </citation>
    <scope>NUCLEOTIDE SEQUENCE [LARGE SCALE GENOMIC DNA]</scope>
    <source>
        <strain evidence="5 6">RZME27</strain>
    </source>
</reference>
<proteinExistence type="predicted"/>
<dbReference type="InterPro" id="IPR036390">
    <property type="entry name" value="WH_DNA-bd_sf"/>
</dbReference>
<dbReference type="PRINTS" id="PR00778">
    <property type="entry name" value="HTHARSR"/>
</dbReference>
<keyword evidence="3" id="KW-0804">Transcription</keyword>
<sequence length="104" mass="11325">MRDDPGSVFNEPALFLQALANGRRLHVLTLLNQAEWDVTSLAAAVGLSQSALSQHLAKLKAAGLVTIRREAQTIWYRCNSKAVNDILMLLALKFHVPADTSEAA</sequence>
<evidence type="ECO:0000256" key="1">
    <source>
        <dbReference type="ARBA" id="ARBA00023015"/>
    </source>
</evidence>
<dbReference type="GO" id="GO:0003677">
    <property type="term" value="F:DNA binding"/>
    <property type="evidence" value="ECO:0007669"/>
    <property type="project" value="UniProtKB-KW"/>
</dbReference>
<dbReference type="GO" id="GO:0003700">
    <property type="term" value="F:DNA-binding transcription factor activity"/>
    <property type="evidence" value="ECO:0007669"/>
    <property type="project" value="InterPro"/>
</dbReference>
<feature type="domain" description="HTH arsR-type" evidence="4">
    <location>
        <begin position="4"/>
        <end position="98"/>
    </location>
</feature>
<evidence type="ECO:0000313" key="6">
    <source>
        <dbReference type="Proteomes" id="UP000435138"/>
    </source>
</evidence>
<dbReference type="InterPro" id="IPR051011">
    <property type="entry name" value="Metal_resp_trans_reg"/>
</dbReference>
<dbReference type="RefSeq" id="WP_153353259.1">
    <property type="nucleotide sequence ID" value="NZ_JAYKOO010000006.1"/>
</dbReference>
<dbReference type="InterPro" id="IPR001845">
    <property type="entry name" value="HTH_ArsR_DNA-bd_dom"/>
</dbReference>
<dbReference type="SUPFAM" id="SSF46785">
    <property type="entry name" value="Winged helix' DNA-binding domain"/>
    <property type="match status" value="1"/>
</dbReference>
<gene>
    <name evidence="5" type="ORF">GAO09_06625</name>
</gene>
<dbReference type="InterPro" id="IPR011991">
    <property type="entry name" value="ArsR-like_HTH"/>
</dbReference>
<dbReference type="AlphaFoldDB" id="A0A6A8A530"/>
<dbReference type="InterPro" id="IPR036388">
    <property type="entry name" value="WH-like_DNA-bd_sf"/>
</dbReference>
<protein>
    <submittedName>
        <fullName evidence="5">Metalloregulator ArsR/SmtB family transcription factor</fullName>
    </submittedName>
</protein>
<dbReference type="Proteomes" id="UP000435138">
    <property type="component" value="Unassembled WGS sequence"/>
</dbReference>
<dbReference type="CDD" id="cd00090">
    <property type="entry name" value="HTH_ARSR"/>
    <property type="match status" value="1"/>
</dbReference>
<evidence type="ECO:0000256" key="3">
    <source>
        <dbReference type="ARBA" id="ARBA00023163"/>
    </source>
</evidence>
<dbReference type="PANTHER" id="PTHR43132">
    <property type="entry name" value="ARSENICAL RESISTANCE OPERON REPRESSOR ARSR-RELATED"/>
    <property type="match status" value="1"/>
</dbReference>
<dbReference type="PANTHER" id="PTHR43132:SF8">
    <property type="entry name" value="HTH-TYPE TRANSCRIPTIONAL REGULATOR KMTR"/>
    <property type="match status" value="1"/>
</dbReference>